<evidence type="ECO:0000256" key="4">
    <source>
        <dbReference type="ARBA" id="ARBA00022679"/>
    </source>
</evidence>
<dbReference type="Proteomes" id="UP000199759">
    <property type="component" value="Unassembled WGS sequence"/>
</dbReference>
<dbReference type="InterPro" id="IPR000878">
    <property type="entry name" value="4pyrrol_Mease"/>
</dbReference>
<dbReference type="InterPro" id="IPR014777">
    <property type="entry name" value="4pyrrole_Mease_sub1"/>
</dbReference>
<dbReference type="FunFam" id="3.30.950.10:FF:000002">
    <property type="entry name" value="Ribosomal RNA small subunit methyltransferase I"/>
    <property type="match status" value="1"/>
</dbReference>
<dbReference type="AlphaFoldDB" id="A0A1G9R9D6"/>
<gene>
    <name evidence="6" type="primary">rsmI</name>
    <name evidence="9" type="ORF">SAMN04488568_106119</name>
</gene>
<dbReference type="HAMAP" id="MF_01877">
    <property type="entry name" value="16SrRNA_methyltr_I"/>
    <property type="match status" value="1"/>
</dbReference>
<keyword evidence="10" id="KW-1185">Reference proteome</keyword>
<dbReference type="NCBIfam" id="TIGR00096">
    <property type="entry name" value="16S rRNA (cytidine(1402)-2'-O)-methyltransferase"/>
    <property type="match status" value="1"/>
</dbReference>
<evidence type="ECO:0000259" key="7">
    <source>
        <dbReference type="Pfam" id="PF00590"/>
    </source>
</evidence>
<proteinExistence type="inferred from homology"/>
<dbReference type="STRING" id="144026.SAMN04488568_106119"/>
<name>A0A1G9R9D6_9PROT</name>
<dbReference type="CDD" id="cd11648">
    <property type="entry name" value="RsmI"/>
    <property type="match status" value="1"/>
</dbReference>
<comment type="catalytic activity">
    <reaction evidence="6">
        <text>cytidine(1402) in 16S rRNA + S-adenosyl-L-methionine = 2'-O-methylcytidine(1402) in 16S rRNA + S-adenosyl-L-homocysteine + H(+)</text>
        <dbReference type="Rhea" id="RHEA:42924"/>
        <dbReference type="Rhea" id="RHEA-COMP:10285"/>
        <dbReference type="Rhea" id="RHEA-COMP:10286"/>
        <dbReference type="ChEBI" id="CHEBI:15378"/>
        <dbReference type="ChEBI" id="CHEBI:57856"/>
        <dbReference type="ChEBI" id="CHEBI:59789"/>
        <dbReference type="ChEBI" id="CHEBI:74495"/>
        <dbReference type="ChEBI" id="CHEBI:82748"/>
        <dbReference type="EC" id="2.1.1.198"/>
    </reaction>
</comment>
<dbReference type="InterPro" id="IPR008189">
    <property type="entry name" value="rRNA_ssu_MeTfrase_I"/>
</dbReference>
<dbReference type="RefSeq" id="WP_091769002.1">
    <property type="nucleotide sequence ID" value="NZ_FNHG01000006.1"/>
</dbReference>
<dbReference type="FunFam" id="3.40.1010.10:FF:000007">
    <property type="entry name" value="Ribosomal RNA small subunit methyltransferase I"/>
    <property type="match status" value="1"/>
</dbReference>
<comment type="similarity">
    <text evidence="6">Belongs to the methyltransferase superfamily. RsmI family.</text>
</comment>
<dbReference type="EMBL" id="FNHG01000006">
    <property type="protein sequence ID" value="SDM19730.1"/>
    <property type="molecule type" value="Genomic_DNA"/>
</dbReference>
<dbReference type="GO" id="GO:0005737">
    <property type="term" value="C:cytoplasm"/>
    <property type="evidence" value="ECO:0007669"/>
    <property type="project" value="UniProtKB-SubCell"/>
</dbReference>
<dbReference type="EC" id="2.1.1.198" evidence="6"/>
<keyword evidence="5 6" id="KW-0949">S-adenosyl-L-methionine</keyword>
<keyword evidence="3 6" id="KW-0489">Methyltransferase</keyword>
<organism evidence="9 10">
    <name type="scientific">Maricaulis salignorans</name>
    <dbReference type="NCBI Taxonomy" id="144026"/>
    <lineage>
        <taxon>Bacteria</taxon>
        <taxon>Pseudomonadati</taxon>
        <taxon>Pseudomonadota</taxon>
        <taxon>Alphaproteobacteria</taxon>
        <taxon>Maricaulales</taxon>
        <taxon>Maricaulaceae</taxon>
        <taxon>Maricaulis</taxon>
    </lineage>
</organism>
<evidence type="ECO:0000259" key="8">
    <source>
        <dbReference type="Pfam" id="PF23016"/>
    </source>
</evidence>
<dbReference type="InterPro" id="IPR018063">
    <property type="entry name" value="SAM_MeTrfase_RsmI_CS"/>
</dbReference>
<dbReference type="InterPro" id="IPR053910">
    <property type="entry name" value="RsmI_HTH"/>
</dbReference>
<comment type="subcellular location">
    <subcellularLocation>
        <location evidence="6">Cytoplasm</location>
    </subcellularLocation>
</comment>
<reference evidence="9 10" key="1">
    <citation type="submission" date="2016-10" db="EMBL/GenBank/DDBJ databases">
        <authorList>
            <person name="de Groot N.N."/>
        </authorList>
    </citation>
    <scope>NUCLEOTIDE SEQUENCE [LARGE SCALE GENOMIC DNA]</scope>
    <source>
        <strain evidence="9 10">DSM 16077</strain>
    </source>
</reference>
<evidence type="ECO:0000313" key="9">
    <source>
        <dbReference type="EMBL" id="SDM19730.1"/>
    </source>
</evidence>
<feature type="domain" description="Tetrapyrrole methylase" evidence="7">
    <location>
        <begin position="26"/>
        <end position="225"/>
    </location>
</feature>
<dbReference type="InterPro" id="IPR035996">
    <property type="entry name" value="4pyrrol_Methylase_sf"/>
</dbReference>
<dbReference type="PIRSF" id="PIRSF005917">
    <property type="entry name" value="MTase_YraL"/>
    <property type="match status" value="1"/>
</dbReference>
<dbReference type="PROSITE" id="PS01296">
    <property type="entry name" value="RSMI"/>
    <property type="match status" value="1"/>
</dbReference>
<evidence type="ECO:0000313" key="10">
    <source>
        <dbReference type="Proteomes" id="UP000199759"/>
    </source>
</evidence>
<comment type="function">
    <text evidence="6">Catalyzes the 2'-O-methylation of the ribose of cytidine 1402 (C1402) in 16S rRNA.</text>
</comment>
<evidence type="ECO:0000256" key="1">
    <source>
        <dbReference type="ARBA" id="ARBA00022490"/>
    </source>
</evidence>
<keyword evidence="1 6" id="KW-0963">Cytoplasm</keyword>
<dbReference type="SUPFAM" id="SSF53790">
    <property type="entry name" value="Tetrapyrrole methylase"/>
    <property type="match status" value="1"/>
</dbReference>
<keyword evidence="4 6" id="KW-0808">Transferase</keyword>
<sequence>MTQSPKEFQPEAIRPARGGQALAPGLYLVATPIGNLRDVTLRCLDVLAGADRVLAEDTRVTRRLLDAYGIEARLQPYHDHNGDKVRPRVLEAIAAGEIIALVSDAGTPLVSDPGYKLAHAVIEAGLMVTAIPGASAVLSALCVAGLPTDCFTFAGFPPPKTAAREAWLKPFREIRGSLVVYEGASRLGASLASMAKVLGTRQAAVCRELTKFHEEVRRGTLEELAAHYEEAGSPRGEMVIVVGPGPEDHWDEARIDAALGQVMAEMRIKDAAARIADVSGWSKRDVYARALLLKGDGGPGDKA</sequence>
<protein>
    <recommendedName>
        <fullName evidence="6">Ribosomal RNA small subunit methyltransferase I</fullName>
        <ecNumber evidence="6">2.1.1.198</ecNumber>
    </recommendedName>
    <alternativeName>
        <fullName evidence="6">16S rRNA 2'-O-ribose C1402 methyltransferase</fullName>
    </alternativeName>
    <alternativeName>
        <fullName evidence="6">rRNA (cytidine-2'-O-)-methyltransferase RsmI</fullName>
    </alternativeName>
</protein>
<dbReference type="Gene3D" id="3.30.950.10">
    <property type="entry name" value="Methyltransferase, Cobalt-precorrin-4 Transmethylase, Domain 2"/>
    <property type="match status" value="1"/>
</dbReference>
<evidence type="ECO:0000256" key="5">
    <source>
        <dbReference type="ARBA" id="ARBA00022691"/>
    </source>
</evidence>
<dbReference type="InterPro" id="IPR014776">
    <property type="entry name" value="4pyrrole_Mease_sub2"/>
</dbReference>
<dbReference type="PANTHER" id="PTHR46111:SF1">
    <property type="entry name" value="RIBOSOMAL RNA SMALL SUBUNIT METHYLTRANSFERASE I"/>
    <property type="match status" value="1"/>
</dbReference>
<keyword evidence="2 6" id="KW-0698">rRNA processing</keyword>
<evidence type="ECO:0000256" key="2">
    <source>
        <dbReference type="ARBA" id="ARBA00022552"/>
    </source>
</evidence>
<accession>A0A1G9R9D6</accession>
<dbReference type="Gene3D" id="3.40.1010.10">
    <property type="entry name" value="Cobalt-precorrin-4 Transmethylase, Domain 1"/>
    <property type="match status" value="1"/>
</dbReference>
<dbReference type="Pfam" id="PF00590">
    <property type="entry name" value="TP_methylase"/>
    <property type="match status" value="1"/>
</dbReference>
<feature type="domain" description="RsmI HTH" evidence="8">
    <location>
        <begin position="251"/>
        <end position="294"/>
    </location>
</feature>
<dbReference type="GO" id="GO:0070677">
    <property type="term" value="F:rRNA (cytosine-2'-O-)-methyltransferase activity"/>
    <property type="evidence" value="ECO:0007669"/>
    <property type="project" value="UniProtKB-UniRule"/>
</dbReference>
<dbReference type="Pfam" id="PF23016">
    <property type="entry name" value="RsmI_C"/>
    <property type="match status" value="1"/>
</dbReference>
<dbReference type="OrthoDB" id="9809084at2"/>
<dbReference type="PANTHER" id="PTHR46111">
    <property type="entry name" value="RIBOSOMAL RNA SMALL SUBUNIT METHYLTRANSFERASE I"/>
    <property type="match status" value="1"/>
</dbReference>
<evidence type="ECO:0000256" key="3">
    <source>
        <dbReference type="ARBA" id="ARBA00022603"/>
    </source>
</evidence>
<evidence type="ECO:0000256" key="6">
    <source>
        <dbReference type="HAMAP-Rule" id="MF_01877"/>
    </source>
</evidence>